<dbReference type="InterPro" id="IPR001107">
    <property type="entry name" value="Band_7"/>
</dbReference>
<comment type="caution">
    <text evidence="8">The sequence shown here is derived from an EMBL/GenBank/DDBJ whole genome shotgun (WGS) entry which is preliminary data.</text>
</comment>
<evidence type="ECO:0000256" key="1">
    <source>
        <dbReference type="ARBA" id="ARBA00004167"/>
    </source>
</evidence>
<keyword evidence="5" id="KW-0472">Membrane</keyword>
<dbReference type="PANTHER" id="PTHR13806">
    <property type="entry name" value="FLOTILLIN-RELATED"/>
    <property type="match status" value="1"/>
</dbReference>
<dbReference type="RefSeq" id="WP_264507141.1">
    <property type="nucleotide sequence ID" value="NZ_JAPDFL010000001.1"/>
</dbReference>
<dbReference type="Pfam" id="PF01145">
    <property type="entry name" value="Band_7"/>
    <property type="match status" value="1"/>
</dbReference>
<dbReference type="SUPFAM" id="SSF117892">
    <property type="entry name" value="Band 7/SPFH domain"/>
    <property type="match status" value="1"/>
</dbReference>
<comment type="similarity">
    <text evidence="3">Belongs to the band 7/mec-2 family. Flotillin subfamily.</text>
</comment>
<feature type="coiled-coil region" evidence="6">
    <location>
        <begin position="198"/>
        <end position="252"/>
    </location>
</feature>
<protein>
    <submittedName>
        <fullName evidence="8">SPFH domain-containing protein</fullName>
    </submittedName>
</protein>
<dbReference type="Gene3D" id="3.30.479.30">
    <property type="entry name" value="Band 7 domain"/>
    <property type="match status" value="1"/>
</dbReference>
<evidence type="ECO:0000313" key="9">
    <source>
        <dbReference type="Proteomes" id="UP001208938"/>
    </source>
</evidence>
<proteinExistence type="inferred from homology"/>
<dbReference type="SMART" id="SM00244">
    <property type="entry name" value="PHB"/>
    <property type="match status" value="1"/>
</dbReference>
<gene>
    <name evidence="8" type="ORF">OKW52_19275</name>
</gene>
<evidence type="ECO:0000256" key="2">
    <source>
        <dbReference type="ARBA" id="ARBA00004236"/>
    </source>
</evidence>
<evidence type="ECO:0000259" key="7">
    <source>
        <dbReference type="SMART" id="SM00244"/>
    </source>
</evidence>
<dbReference type="PANTHER" id="PTHR13806:SF31">
    <property type="entry name" value="FLOTILLIN-LIKE PROTEIN 1-RELATED"/>
    <property type="match status" value="1"/>
</dbReference>
<reference evidence="8 9" key="1">
    <citation type="submission" date="2022-10" db="EMBL/GenBank/DDBJ databases">
        <title>Pararhodobacter sp. nov., isolated from marine algae.</title>
        <authorList>
            <person name="Choi B.J."/>
            <person name="Kim J.M."/>
            <person name="Lee J.K."/>
            <person name="Choi D.G."/>
            <person name="Jeon C.O."/>
        </authorList>
    </citation>
    <scope>NUCLEOTIDE SEQUENCE [LARGE SCALE GENOMIC DNA]</scope>
    <source>
        <strain evidence="8 9">ZQ420</strain>
    </source>
</reference>
<feature type="coiled-coil region" evidence="6">
    <location>
        <begin position="292"/>
        <end position="340"/>
    </location>
</feature>
<keyword evidence="4" id="KW-1003">Cell membrane</keyword>
<comment type="subcellular location">
    <subcellularLocation>
        <location evidence="2">Cell membrane</location>
    </subcellularLocation>
    <subcellularLocation>
        <location evidence="1">Membrane</location>
        <topology evidence="1">Single-pass membrane protein</topology>
    </subcellularLocation>
</comment>
<dbReference type="EMBL" id="JAPDFL010000001">
    <property type="protein sequence ID" value="MCW1934335.1"/>
    <property type="molecule type" value="Genomic_DNA"/>
</dbReference>
<keyword evidence="9" id="KW-1185">Reference proteome</keyword>
<organism evidence="8 9">
    <name type="scientific">Pararhodobacter zhoushanensis</name>
    <dbReference type="NCBI Taxonomy" id="2479545"/>
    <lineage>
        <taxon>Bacteria</taxon>
        <taxon>Pseudomonadati</taxon>
        <taxon>Pseudomonadota</taxon>
        <taxon>Alphaproteobacteria</taxon>
        <taxon>Rhodobacterales</taxon>
        <taxon>Paracoccaceae</taxon>
        <taxon>Pararhodobacter</taxon>
    </lineage>
</organism>
<keyword evidence="6" id="KW-0175">Coiled coil</keyword>
<evidence type="ECO:0000313" key="8">
    <source>
        <dbReference type="EMBL" id="MCW1934335.1"/>
    </source>
</evidence>
<feature type="domain" description="Band 7" evidence="7">
    <location>
        <begin position="22"/>
        <end position="191"/>
    </location>
</feature>
<evidence type="ECO:0000256" key="3">
    <source>
        <dbReference type="ARBA" id="ARBA00007161"/>
    </source>
</evidence>
<evidence type="ECO:0000256" key="4">
    <source>
        <dbReference type="ARBA" id="ARBA00022475"/>
    </source>
</evidence>
<evidence type="ECO:0000256" key="5">
    <source>
        <dbReference type="ARBA" id="ARBA00023136"/>
    </source>
</evidence>
<dbReference type="InterPro" id="IPR031905">
    <property type="entry name" value="Flotillin_C"/>
</dbReference>
<accession>A0ABT3H3S8</accession>
<dbReference type="InterPro" id="IPR036013">
    <property type="entry name" value="Band_7/SPFH_dom_sf"/>
</dbReference>
<name>A0ABT3H3S8_9RHOB</name>
<dbReference type="CDD" id="cd03399">
    <property type="entry name" value="SPFH_flotillin"/>
    <property type="match status" value="1"/>
</dbReference>
<dbReference type="Pfam" id="PF15975">
    <property type="entry name" value="Flot"/>
    <property type="match status" value="1"/>
</dbReference>
<dbReference type="Proteomes" id="UP001208938">
    <property type="component" value="Unassembled WGS sequence"/>
</dbReference>
<dbReference type="InterPro" id="IPR027705">
    <property type="entry name" value="Flotillin_fam"/>
</dbReference>
<evidence type="ECO:0000256" key="6">
    <source>
        <dbReference type="SAM" id="Coils"/>
    </source>
</evidence>
<sequence>MSTIFWIIALIIVLAALIALAAAFYQRGTNAISLVRTGIGGRKIVIDGGMLALPWFHEVARVNMQTLRLHLDRRADQSLITRDRMRVDVGAEFYLSVPPDEASIARAAQTLGRRSFQPDELRALIEGMFVDALRAVAARHTMDELHEGRAEFVAAVRSALAEPITRYGLQLDSVSLTALDQTPFSALDENNAFNAVGLRKLAEVVAQSKKERAEIEGDTAVSVRRAAMEASRRKMEIDLEERRAEISQAQQIESLMATQLAEVARAKADAERSAAQSRIQMEQQIQTADIAREQAIREAEILRARALEIAEQDRAVQVLAKSQEESRAQAEADLARADAVRAHESIETARAGAEAERRRDLGVIAAEAEAAASARRAEIAADSGRKVAADRLETAKLDAQASLAQRHAEAEALTARIAAENTRSDASLAHAVELARLEALPKTLGEMMKPVEKIKEINIHQVGTVEGSRGAILQALEGVLDQAVSAPNLHRVLDRLTDDIRHGDVDRKRRRDD</sequence>